<name>A0A9X1Y537_9PROT</name>
<comment type="caution">
    <text evidence="3">The sequence shown here is derived from an EMBL/GenBank/DDBJ whole genome shotgun (WGS) entry which is preliminary data.</text>
</comment>
<dbReference type="SUPFAM" id="SSF53850">
    <property type="entry name" value="Periplasmic binding protein-like II"/>
    <property type="match status" value="1"/>
</dbReference>
<dbReference type="Gene3D" id="3.40.190.150">
    <property type="entry name" value="Bordetella uptake gene, domain 1"/>
    <property type="match status" value="1"/>
</dbReference>
<evidence type="ECO:0000256" key="1">
    <source>
        <dbReference type="ARBA" id="ARBA00006987"/>
    </source>
</evidence>
<evidence type="ECO:0000313" key="4">
    <source>
        <dbReference type="Proteomes" id="UP001139516"/>
    </source>
</evidence>
<dbReference type="InterPro" id="IPR005064">
    <property type="entry name" value="BUG"/>
</dbReference>
<sequence length="320" mass="33715">MPTLTRAEFLALAPFAALGLAGASARAADYPTRPVELVVPASAGGGTDILARAYADAARTHSPQPFVVLNRGGASGAIGMQEVLNARPDGYKVSVVIAELAILPALNQIRFSADDFRMVARLNADPAAIVVRTEAPWKTIEEFLADAKRRPGEISLGDSGVGSIWHLSGALMAEKTGTRFLHVPYPGSSPGLLALIGGHVDAMCTSPGEAAAHIQGGKMRLLASMAEARGPGYEDVPTLKERGIDVVIGTWRGLGVPRATPSAVVETLGAITRQVVEEPGFREALRRSNLGFAYANGADFDAAITRDRTLFRELIGRLNL</sequence>
<dbReference type="InterPro" id="IPR042100">
    <property type="entry name" value="Bug_dom1"/>
</dbReference>
<accession>A0A9X1Y537</accession>
<reference evidence="3" key="1">
    <citation type="submission" date="2022-04" db="EMBL/GenBank/DDBJ databases">
        <title>Roseomonas acroporae sp. nov., isolated from coral Acropora digitifera.</title>
        <authorList>
            <person name="Sun H."/>
        </authorList>
    </citation>
    <scope>NUCLEOTIDE SEQUENCE</scope>
    <source>
        <strain evidence="3">NAR14</strain>
    </source>
</reference>
<evidence type="ECO:0000256" key="2">
    <source>
        <dbReference type="SAM" id="SignalP"/>
    </source>
</evidence>
<dbReference type="EMBL" id="JALPRX010000015">
    <property type="protein sequence ID" value="MCK8783651.1"/>
    <property type="molecule type" value="Genomic_DNA"/>
</dbReference>
<keyword evidence="2" id="KW-0732">Signal</keyword>
<gene>
    <name evidence="3" type="ORF">M0638_04550</name>
</gene>
<protein>
    <submittedName>
        <fullName evidence="3">Tripartite tricarboxylate transporter substrate binding protein</fullName>
    </submittedName>
</protein>
<dbReference type="PIRSF" id="PIRSF017082">
    <property type="entry name" value="YflP"/>
    <property type="match status" value="1"/>
</dbReference>
<dbReference type="Pfam" id="PF03401">
    <property type="entry name" value="TctC"/>
    <property type="match status" value="1"/>
</dbReference>
<dbReference type="Proteomes" id="UP001139516">
    <property type="component" value="Unassembled WGS sequence"/>
</dbReference>
<dbReference type="Gene3D" id="3.40.190.10">
    <property type="entry name" value="Periplasmic binding protein-like II"/>
    <property type="match status" value="1"/>
</dbReference>
<feature type="signal peptide" evidence="2">
    <location>
        <begin position="1"/>
        <end position="27"/>
    </location>
</feature>
<feature type="chain" id="PRO_5040858553" evidence="2">
    <location>
        <begin position="28"/>
        <end position="320"/>
    </location>
</feature>
<dbReference type="AlphaFoldDB" id="A0A9X1Y537"/>
<dbReference type="CDD" id="cd07012">
    <property type="entry name" value="PBP2_Bug_TTT"/>
    <property type="match status" value="1"/>
</dbReference>
<proteinExistence type="inferred from homology"/>
<dbReference type="RefSeq" id="WP_248665776.1">
    <property type="nucleotide sequence ID" value="NZ_JALPRX010000015.1"/>
</dbReference>
<dbReference type="PANTHER" id="PTHR42928:SF5">
    <property type="entry name" value="BLR1237 PROTEIN"/>
    <property type="match status" value="1"/>
</dbReference>
<organism evidence="3 4">
    <name type="scientific">Roseomonas acroporae</name>
    <dbReference type="NCBI Taxonomy" id="2937791"/>
    <lineage>
        <taxon>Bacteria</taxon>
        <taxon>Pseudomonadati</taxon>
        <taxon>Pseudomonadota</taxon>
        <taxon>Alphaproteobacteria</taxon>
        <taxon>Acetobacterales</taxon>
        <taxon>Roseomonadaceae</taxon>
        <taxon>Roseomonas</taxon>
    </lineage>
</organism>
<comment type="similarity">
    <text evidence="1">Belongs to the UPF0065 (bug) family.</text>
</comment>
<keyword evidence="4" id="KW-1185">Reference proteome</keyword>
<evidence type="ECO:0000313" key="3">
    <source>
        <dbReference type="EMBL" id="MCK8783651.1"/>
    </source>
</evidence>
<dbReference type="PANTHER" id="PTHR42928">
    <property type="entry name" value="TRICARBOXYLATE-BINDING PROTEIN"/>
    <property type="match status" value="1"/>
</dbReference>